<dbReference type="RefSeq" id="WP_074224657.1">
    <property type="nucleotide sequence ID" value="NZ_FSRC01000001.1"/>
</dbReference>
<dbReference type="EMBL" id="FSRC01000001">
    <property type="protein sequence ID" value="SIN80836.1"/>
    <property type="molecule type" value="Genomic_DNA"/>
</dbReference>
<sequence>MKPRLLFIADSGPYPPRDGKRQRNLALVTAAQTKYCVDYLILGNLSEFKKAKVNEARSLKFFYLPYETHKGLTKKLGLSFLPNSENKKRIDRFLTERNFDKILCRYVSAAKDLPPIDNLIIDIDDDYQELMNSKIKSEKDWARKIRYWQIAKLNTIFYKRVLESAARLILVKPQHLNLPYDILPNMPFQSLLSNDSRSFCKPSGNSILFVGKLTYLPNSDGILWFLKSVWPQLIITNPTIKLTIVSVTNPDEELAKIIKESVGVTLKINIDNLAFEYREHTICIVPVFYGGGSNVKLSEALYHYRKVVSSTFGARGFEEWNSIGLVRMASTVGEWVLAIEQGLKMENAESDFNSLSDHFSFNHWANTLITILDEA</sequence>
<dbReference type="Pfam" id="PF13692">
    <property type="entry name" value="Glyco_trans_1_4"/>
    <property type="match status" value="1"/>
</dbReference>
<accession>A0A1N6ECU4</accession>
<evidence type="ECO:0000313" key="2">
    <source>
        <dbReference type="Proteomes" id="UP000185221"/>
    </source>
</evidence>
<proteinExistence type="predicted"/>
<name>A0A1N6ECU4_9BACT</name>
<dbReference type="Proteomes" id="UP000185221">
    <property type="component" value="Unassembled WGS sequence"/>
</dbReference>
<reference evidence="2" key="1">
    <citation type="submission" date="2016-11" db="EMBL/GenBank/DDBJ databases">
        <authorList>
            <person name="Varghese N."/>
            <person name="Submissions S."/>
        </authorList>
    </citation>
    <scope>NUCLEOTIDE SEQUENCE [LARGE SCALE GENOMIC DNA]</scope>
    <source>
        <strain evidence="2">DSM 15292</strain>
    </source>
</reference>
<protein>
    <submittedName>
        <fullName evidence="1">Uncharacterized protein</fullName>
    </submittedName>
</protein>
<dbReference type="OrthoDB" id="9807209at2"/>
<dbReference type="AlphaFoldDB" id="A0A1N6ECU4"/>
<keyword evidence="2" id="KW-1185">Reference proteome</keyword>
<evidence type="ECO:0000313" key="1">
    <source>
        <dbReference type="EMBL" id="SIN80836.1"/>
    </source>
</evidence>
<organism evidence="1 2">
    <name type="scientific">Algoriphagus halophilus</name>
    <dbReference type="NCBI Taxonomy" id="226505"/>
    <lineage>
        <taxon>Bacteria</taxon>
        <taxon>Pseudomonadati</taxon>
        <taxon>Bacteroidota</taxon>
        <taxon>Cytophagia</taxon>
        <taxon>Cytophagales</taxon>
        <taxon>Cyclobacteriaceae</taxon>
        <taxon>Algoriphagus</taxon>
    </lineage>
</organism>
<dbReference type="STRING" id="226505.SAMN05444394_1987"/>
<gene>
    <name evidence="1" type="ORF">SAMN05444394_1987</name>
</gene>